<dbReference type="Proteomes" id="UP000247152">
    <property type="component" value="Unassembled WGS sequence"/>
</dbReference>
<reference evidence="6 8" key="2">
    <citation type="submission" date="2018-12" db="EMBL/GenBank/DDBJ databases">
        <title>Legionella sp,whole genome shotgun sequence.</title>
        <authorList>
            <person name="Wu H."/>
        </authorList>
    </citation>
    <scope>NUCLEOTIDE SEQUENCE [LARGE SCALE GENOMIC DNA]</scope>
    <source>
        <strain evidence="6">Km489</strain>
        <strain evidence="8">km489</strain>
    </source>
</reference>
<dbReference type="Pfam" id="PF12802">
    <property type="entry name" value="MarR_2"/>
    <property type="match status" value="1"/>
</dbReference>
<dbReference type="RefSeq" id="WP_110143307.1">
    <property type="nucleotide sequence ID" value="NZ_QHJG01000023.1"/>
</dbReference>
<proteinExistence type="predicted"/>
<dbReference type="PANTHER" id="PTHR33164">
    <property type="entry name" value="TRANSCRIPTIONAL REGULATOR, MARR FAMILY"/>
    <property type="match status" value="1"/>
</dbReference>
<dbReference type="EMBL" id="RZGX01000020">
    <property type="protein sequence ID" value="RUR20982.1"/>
    <property type="molecule type" value="Genomic_DNA"/>
</dbReference>
<dbReference type="SUPFAM" id="SSF46785">
    <property type="entry name" value="Winged helix' DNA-binding domain"/>
    <property type="match status" value="1"/>
</dbReference>
<protein>
    <submittedName>
        <fullName evidence="5">MarR family transcriptional regulator</fullName>
    </submittedName>
</protein>
<name>A0A317TZ19_9GAMM</name>
<dbReference type="AlphaFoldDB" id="A0A317TZ19"/>
<dbReference type="OrthoDB" id="9815567at2"/>
<dbReference type="Proteomes" id="UP000287374">
    <property type="component" value="Unassembled WGS sequence"/>
</dbReference>
<dbReference type="InterPro" id="IPR023187">
    <property type="entry name" value="Tscrpt_reg_MarR-type_CS"/>
</dbReference>
<dbReference type="PANTHER" id="PTHR33164:SF43">
    <property type="entry name" value="HTH-TYPE TRANSCRIPTIONAL REPRESSOR YETL"/>
    <property type="match status" value="1"/>
</dbReference>
<dbReference type="EMBL" id="QHJG01000023">
    <property type="protein sequence ID" value="PWY54943.1"/>
    <property type="molecule type" value="Genomic_DNA"/>
</dbReference>
<keyword evidence="2" id="KW-0238">DNA-binding</keyword>
<evidence type="ECO:0000256" key="1">
    <source>
        <dbReference type="ARBA" id="ARBA00023015"/>
    </source>
</evidence>
<dbReference type="SMART" id="SM00347">
    <property type="entry name" value="HTH_MARR"/>
    <property type="match status" value="1"/>
</dbReference>
<keyword evidence="1" id="KW-0805">Transcription regulation</keyword>
<evidence type="ECO:0000256" key="3">
    <source>
        <dbReference type="ARBA" id="ARBA00023163"/>
    </source>
</evidence>
<evidence type="ECO:0000256" key="2">
    <source>
        <dbReference type="ARBA" id="ARBA00023125"/>
    </source>
</evidence>
<dbReference type="PRINTS" id="PR00598">
    <property type="entry name" value="HTHMARR"/>
</dbReference>
<dbReference type="GO" id="GO:0006950">
    <property type="term" value="P:response to stress"/>
    <property type="evidence" value="ECO:0007669"/>
    <property type="project" value="TreeGrafter"/>
</dbReference>
<dbReference type="InterPro" id="IPR039422">
    <property type="entry name" value="MarR/SlyA-like"/>
</dbReference>
<dbReference type="InterPro" id="IPR000835">
    <property type="entry name" value="HTH_MarR-typ"/>
</dbReference>
<dbReference type="Gene3D" id="1.10.10.10">
    <property type="entry name" value="Winged helix-like DNA-binding domain superfamily/Winged helix DNA-binding domain"/>
    <property type="match status" value="1"/>
</dbReference>
<evidence type="ECO:0000313" key="6">
    <source>
        <dbReference type="EMBL" id="RUR20982.1"/>
    </source>
</evidence>
<accession>A0A317TZ19</accession>
<dbReference type="PROSITE" id="PS01117">
    <property type="entry name" value="HTH_MARR_1"/>
    <property type="match status" value="1"/>
</dbReference>
<dbReference type="InterPro" id="IPR036390">
    <property type="entry name" value="WH_DNA-bd_sf"/>
</dbReference>
<evidence type="ECO:0000313" key="8">
    <source>
        <dbReference type="Proteomes" id="UP000287374"/>
    </source>
</evidence>
<evidence type="ECO:0000313" key="5">
    <source>
        <dbReference type="EMBL" id="PWY54943.1"/>
    </source>
</evidence>
<dbReference type="GO" id="GO:0003700">
    <property type="term" value="F:DNA-binding transcription factor activity"/>
    <property type="evidence" value="ECO:0007669"/>
    <property type="project" value="InterPro"/>
</dbReference>
<evidence type="ECO:0000313" key="7">
    <source>
        <dbReference type="Proteomes" id="UP000247152"/>
    </source>
</evidence>
<keyword evidence="8" id="KW-1185">Reference proteome</keyword>
<sequence>MNKISKIKVSELTSHIGYWMRLVSNNVSQSFARKLDSSNITVAEWVILREMYSDNDTTSPSKVAELTGLSRGAISKLIDRLLHKGLVTRKEAIGDRRYQDITMTTKSISLIPELVALADENDENFFSVLTESERQMLLTVLKKLAKHHQMLKHPIE</sequence>
<keyword evidence="3" id="KW-0804">Transcription</keyword>
<dbReference type="PROSITE" id="PS50995">
    <property type="entry name" value="HTH_MARR_2"/>
    <property type="match status" value="1"/>
</dbReference>
<reference evidence="5 7" key="1">
    <citation type="submission" date="2018-05" db="EMBL/GenBank/DDBJ databases">
        <title>Legionella qingyii sp.nov., whole genome shotgun sequence.</title>
        <authorList>
            <person name="Wu H."/>
            <person name="Zhu Q."/>
            <person name="Hu C."/>
        </authorList>
    </citation>
    <scope>NUCLEOTIDE SEQUENCE [LARGE SCALE GENOMIC DNA]</scope>
    <source>
        <strain evidence="5 7">HEB18</strain>
    </source>
</reference>
<evidence type="ECO:0000259" key="4">
    <source>
        <dbReference type="PROSITE" id="PS50995"/>
    </source>
</evidence>
<feature type="domain" description="HTH marR-type" evidence="4">
    <location>
        <begin position="9"/>
        <end position="146"/>
    </location>
</feature>
<comment type="caution">
    <text evidence="5">The sequence shown here is derived from an EMBL/GenBank/DDBJ whole genome shotgun (WGS) entry which is preliminary data.</text>
</comment>
<gene>
    <name evidence="5" type="ORF">DGG96_14155</name>
    <name evidence="6" type="ORF">ELY20_13620</name>
</gene>
<dbReference type="InterPro" id="IPR036388">
    <property type="entry name" value="WH-like_DNA-bd_sf"/>
</dbReference>
<organism evidence="5 7">
    <name type="scientific">Legionella qingyii</name>
    <dbReference type="NCBI Taxonomy" id="2184757"/>
    <lineage>
        <taxon>Bacteria</taxon>
        <taxon>Pseudomonadati</taxon>
        <taxon>Pseudomonadota</taxon>
        <taxon>Gammaproteobacteria</taxon>
        <taxon>Legionellales</taxon>
        <taxon>Legionellaceae</taxon>
        <taxon>Legionella</taxon>
    </lineage>
</organism>
<dbReference type="GO" id="GO:0003677">
    <property type="term" value="F:DNA binding"/>
    <property type="evidence" value="ECO:0007669"/>
    <property type="project" value="UniProtKB-KW"/>
</dbReference>